<keyword evidence="2" id="KW-1133">Transmembrane helix</keyword>
<keyword evidence="2" id="KW-0472">Membrane</keyword>
<evidence type="ECO:0000313" key="4">
    <source>
        <dbReference type="EMBL" id="MBP3193891.1"/>
    </source>
</evidence>
<evidence type="ECO:0000259" key="3">
    <source>
        <dbReference type="Pfam" id="PF12773"/>
    </source>
</evidence>
<dbReference type="EMBL" id="JAFIDN010000017">
    <property type="protein sequence ID" value="MBP3193891.1"/>
    <property type="molecule type" value="Genomic_DNA"/>
</dbReference>
<proteinExistence type="predicted"/>
<feature type="transmembrane region" description="Helical" evidence="2">
    <location>
        <begin position="91"/>
        <end position="112"/>
    </location>
</feature>
<dbReference type="Pfam" id="PF05656">
    <property type="entry name" value="DUF805"/>
    <property type="match status" value="1"/>
</dbReference>
<reference evidence="4" key="1">
    <citation type="submission" date="2021-02" db="EMBL/GenBank/DDBJ databases">
        <title>Natronogracilivirga saccharolytica gen. nov. sp. nov. a new anaerobic, haloalkiliphilic carbohydrate-fermenting bacterium from soda lake and proposing of Cyclonatronumiaceae fam. nov. in the phylum Balneolaeota.</title>
        <authorList>
            <person name="Zhilina T.N."/>
            <person name="Sorokin D.Y."/>
            <person name="Zavarzina D.G."/>
            <person name="Toshchakov S.V."/>
            <person name="Kublanov I.V."/>
        </authorList>
    </citation>
    <scope>NUCLEOTIDE SEQUENCE</scope>
    <source>
        <strain evidence="4">Z-1702</strain>
    </source>
</reference>
<dbReference type="RefSeq" id="WP_210513351.1">
    <property type="nucleotide sequence ID" value="NZ_JAFIDN010000017.1"/>
</dbReference>
<keyword evidence="2" id="KW-0812">Transmembrane</keyword>
<feature type="transmembrane region" description="Helical" evidence="2">
    <location>
        <begin position="60"/>
        <end position="79"/>
    </location>
</feature>
<dbReference type="Proteomes" id="UP000673975">
    <property type="component" value="Unassembled WGS sequence"/>
</dbReference>
<gene>
    <name evidence="4" type="ORF">NATSA_14535</name>
</gene>
<keyword evidence="5" id="KW-1185">Reference proteome</keyword>
<evidence type="ECO:0000256" key="1">
    <source>
        <dbReference type="SAM" id="MobiDB-lite"/>
    </source>
</evidence>
<comment type="caution">
    <text evidence="4">The sequence shown here is derived from an EMBL/GenBank/DDBJ whole genome shotgun (WGS) entry which is preliminary data.</text>
</comment>
<sequence length="209" mass="24155">MAWFLALIIQYYIHVLKRFADFNGRARRWEFWGFALSNFIVASMILILDHFAGTYDPDAATGFFSMIYAVIIFVPGLSVSVRRLHDVGYSGWMFLIGLIPIIGWIWILITYLKEGQSHSNKYGPNPKKYKQNNTQQTGQNSDNVPIRSSINQKQKQEFQCKRCKVRVSVDDSFCWNCGNDFRRATCIYCKSEVSRKSNFCSKCGKKITP</sequence>
<organism evidence="4 5">
    <name type="scientific">Natronogracilivirga saccharolytica</name>
    <dbReference type="NCBI Taxonomy" id="2812953"/>
    <lineage>
        <taxon>Bacteria</taxon>
        <taxon>Pseudomonadati</taxon>
        <taxon>Balneolota</taxon>
        <taxon>Balneolia</taxon>
        <taxon>Balneolales</taxon>
        <taxon>Cyclonatronaceae</taxon>
        <taxon>Natronogracilivirga</taxon>
    </lineage>
</organism>
<dbReference type="GO" id="GO:0005886">
    <property type="term" value="C:plasma membrane"/>
    <property type="evidence" value="ECO:0007669"/>
    <property type="project" value="TreeGrafter"/>
</dbReference>
<protein>
    <submittedName>
        <fullName evidence="4">DUF805 domain-containing protein</fullName>
    </submittedName>
</protein>
<dbReference type="AlphaFoldDB" id="A0A8J7UWP4"/>
<feature type="compositionally biased region" description="Polar residues" evidence="1">
    <location>
        <begin position="131"/>
        <end position="146"/>
    </location>
</feature>
<dbReference type="PANTHER" id="PTHR34980:SF2">
    <property type="entry name" value="INNER MEMBRANE PROTEIN YHAH-RELATED"/>
    <property type="match status" value="1"/>
</dbReference>
<dbReference type="InterPro" id="IPR025874">
    <property type="entry name" value="DZR"/>
</dbReference>
<name>A0A8J7UWP4_9BACT</name>
<feature type="region of interest" description="Disordered" evidence="1">
    <location>
        <begin position="122"/>
        <end position="146"/>
    </location>
</feature>
<dbReference type="Pfam" id="PF12773">
    <property type="entry name" value="DZR"/>
    <property type="match status" value="1"/>
</dbReference>
<accession>A0A8J7UWP4</accession>
<evidence type="ECO:0000313" key="5">
    <source>
        <dbReference type="Proteomes" id="UP000673975"/>
    </source>
</evidence>
<feature type="transmembrane region" description="Helical" evidence="2">
    <location>
        <begin position="31"/>
        <end position="48"/>
    </location>
</feature>
<feature type="domain" description="DZANK-type" evidence="3">
    <location>
        <begin position="160"/>
        <end position="204"/>
    </location>
</feature>
<dbReference type="InterPro" id="IPR008523">
    <property type="entry name" value="DUF805"/>
</dbReference>
<evidence type="ECO:0000256" key="2">
    <source>
        <dbReference type="SAM" id="Phobius"/>
    </source>
</evidence>
<dbReference type="PANTHER" id="PTHR34980">
    <property type="entry name" value="INNER MEMBRANE PROTEIN-RELATED-RELATED"/>
    <property type="match status" value="1"/>
</dbReference>